<accession>A0A3B4E2I5</accession>
<keyword evidence="3" id="KW-0862">Zinc</keyword>
<feature type="compositionally biased region" description="Acidic residues" evidence="4">
    <location>
        <begin position="248"/>
        <end position="257"/>
    </location>
</feature>
<keyword evidence="8" id="KW-1185">Reference proteome</keyword>
<reference evidence="7" key="2">
    <citation type="submission" date="2025-08" db="UniProtKB">
        <authorList>
            <consortium name="Ensembl"/>
        </authorList>
    </citation>
    <scope>IDENTIFICATION</scope>
</reference>
<dbReference type="InterPro" id="IPR013087">
    <property type="entry name" value="Znf_C2H2_type"/>
</dbReference>
<dbReference type="PANTHER" id="PTHR16516:SF7">
    <property type="entry name" value="PR DOMAIN ZINC FINGER PROTEIN 8"/>
    <property type="match status" value="1"/>
</dbReference>
<keyword evidence="3" id="KW-0479">Metal-binding</keyword>
<dbReference type="SUPFAM" id="SSF82199">
    <property type="entry name" value="SET domain"/>
    <property type="match status" value="1"/>
</dbReference>
<dbReference type="GO" id="GO:0014003">
    <property type="term" value="P:oligodendrocyte development"/>
    <property type="evidence" value="ECO:0007669"/>
    <property type="project" value="TreeGrafter"/>
</dbReference>
<dbReference type="Gene3D" id="3.30.160.60">
    <property type="entry name" value="Classic Zinc Finger"/>
    <property type="match status" value="1"/>
</dbReference>
<keyword evidence="2" id="KW-0539">Nucleus</keyword>
<feature type="domain" description="C2H2-type" evidence="5">
    <location>
        <begin position="449"/>
        <end position="476"/>
    </location>
</feature>
<protein>
    <submittedName>
        <fullName evidence="7">PR/SET domain 8a</fullName>
    </submittedName>
</protein>
<dbReference type="OMA" id="RAHLKFK"/>
<name>A0A3B4E2I5_PYGNA</name>
<feature type="domain" description="SET" evidence="6">
    <location>
        <begin position="44"/>
        <end position="148"/>
    </location>
</feature>
<reference evidence="7 8" key="1">
    <citation type="submission" date="2020-10" db="EMBL/GenBank/DDBJ databases">
        <title>Pygocentrus nattereri (red-bellied piranha) genome, fPygNat1, primary haplotype.</title>
        <authorList>
            <person name="Myers G."/>
            <person name="Meyer A."/>
            <person name="Karagic N."/>
            <person name="Pippel M."/>
            <person name="Winkler S."/>
            <person name="Tracey A."/>
            <person name="Wood J."/>
            <person name="Formenti G."/>
            <person name="Howe K."/>
            <person name="Fedrigo O."/>
            <person name="Jarvis E.D."/>
        </authorList>
    </citation>
    <scope>NUCLEOTIDE SEQUENCE [LARGE SCALE GENOMIC DNA]</scope>
</reference>
<dbReference type="GO" id="GO:0006355">
    <property type="term" value="P:regulation of DNA-templated transcription"/>
    <property type="evidence" value="ECO:0007669"/>
    <property type="project" value="TreeGrafter"/>
</dbReference>
<evidence type="ECO:0000313" key="7">
    <source>
        <dbReference type="Ensembl" id="ENSPNAP00000030827.2"/>
    </source>
</evidence>
<proteinExistence type="predicted"/>
<dbReference type="Gene3D" id="2.170.270.10">
    <property type="entry name" value="SET domain"/>
    <property type="match status" value="1"/>
</dbReference>
<dbReference type="Ensembl" id="ENSPNAT00000019235.2">
    <property type="protein sequence ID" value="ENSPNAP00000030827.2"/>
    <property type="gene ID" value="ENSPNAG00000017790.2"/>
</dbReference>
<sequence length="514" mass="57748">MHLSREITKLCWTLAQDCGWALILVSQGPEDMSSGWMMITDMLPSIQTSYNVPAGAVFGPCDPQHTSLEDSIAFIALRCSDRRATAYTHQVDTSVPSVSVDCPVWLPLVRSARNTEEQNLEAYVKDSRLFYRALKNISKKTELLVWYGKDLADYGNLLHVTYYIWHSLTDEHKFLLGYRCFYCKQSFLFEFPVLAHQRFLCTERPTIFNSKSGFFEPSMEFHSLARNPENCPFKDSGSITKRRHSVDSESDESDEESLFSGVHALPPYKINCAMLLKRRFSSASSSQSGSSKISMTNEGGHSLHWATLCHANCHANLEALDSKAKKNPTRAQARGLQLTTTALHQEEKSAFVQPPRSTTNLAMTTRFSLGITSVQNATTFPSILTQAAAAKVTKPQALALLNGDLFKQQALVYESGLWSKHPTLLQAQSIPEWPLLPAALSPLGLPAQNWCAKCSISFHTTSDLVQHMRSHHKRSAEQLREHSEERLRCPICDEAFRERHHLSRHMSSHAEGTS</sequence>
<organism evidence="7 8">
    <name type="scientific">Pygocentrus nattereri</name>
    <name type="common">Red-bellied piranha</name>
    <dbReference type="NCBI Taxonomy" id="42514"/>
    <lineage>
        <taxon>Eukaryota</taxon>
        <taxon>Metazoa</taxon>
        <taxon>Chordata</taxon>
        <taxon>Craniata</taxon>
        <taxon>Vertebrata</taxon>
        <taxon>Euteleostomi</taxon>
        <taxon>Actinopterygii</taxon>
        <taxon>Neopterygii</taxon>
        <taxon>Teleostei</taxon>
        <taxon>Ostariophysi</taxon>
        <taxon>Characiformes</taxon>
        <taxon>Characoidei</taxon>
        <taxon>Pygocentrus</taxon>
    </lineage>
</organism>
<dbReference type="Proteomes" id="UP001501920">
    <property type="component" value="Chromosome 18"/>
</dbReference>
<feature type="domain" description="C2H2-type" evidence="5">
    <location>
        <begin position="487"/>
        <end position="514"/>
    </location>
</feature>
<keyword evidence="3" id="KW-0863">Zinc-finger</keyword>
<dbReference type="SMART" id="SM00355">
    <property type="entry name" value="ZnF_C2H2"/>
    <property type="match status" value="2"/>
</dbReference>
<dbReference type="STRING" id="42514.ENSPNAP00000030827"/>
<dbReference type="InterPro" id="IPR036236">
    <property type="entry name" value="Znf_C2H2_sf"/>
</dbReference>
<feature type="domain" description="C2H2-type" evidence="5">
    <location>
        <begin position="178"/>
        <end position="205"/>
    </location>
</feature>
<evidence type="ECO:0000256" key="2">
    <source>
        <dbReference type="ARBA" id="ARBA00023242"/>
    </source>
</evidence>
<dbReference type="Pfam" id="PF00096">
    <property type="entry name" value="zf-C2H2"/>
    <property type="match status" value="1"/>
</dbReference>
<dbReference type="InterPro" id="IPR046341">
    <property type="entry name" value="SET_dom_sf"/>
</dbReference>
<evidence type="ECO:0000259" key="6">
    <source>
        <dbReference type="PROSITE" id="PS50280"/>
    </source>
</evidence>
<dbReference type="InterPro" id="IPR052296">
    <property type="entry name" value="TR-Histone_Methyltrans"/>
</dbReference>
<reference evidence="7" key="3">
    <citation type="submission" date="2025-09" db="UniProtKB">
        <authorList>
            <consortium name="Ensembl"/>
        </authorList>
    </citation>
    <scope>IDENTIFICATION</scope>
</reference>
<dbReference type="PROSITE" id="PS50157">
    <property type="entry name" value="ZINC_FINGER_C2H2_2"/>
    <property type="match status" value="3"/>
</dbReference>
<evidence type="ECO:0000256" key="1">
    <source>
        <dbReference type="ARBA" id="ARBA00004123"/>
    </source>
</evidence>
<evidence type="ECO:0000256" key="4">
    <source>
        <dbReference type="SAM" id="MobiDB-lite"/>
    </source>
</evidence>
<dbReference type="GeneTree" id="ENSGT00890000139463"/>
<dbReference type="AlphaFoldDB" id="A0A3B4E2I5"/>
<evidence type="ECO:0000259" key="5">
    <source>
        <dbReference type="PROSITE" id="PS50157"/>
    </source>
</evidence>
<dbReference type="PANTHER" id="PTHR16516">
    <property type="entry name" value="AGAP007109-PA"/>
    <property type="match status" value="1"/>
</dbReference>
<dbReference type="GO" id="GO:0005634">
    <property type="term" value="C:nucleus"/>
    <property type="evidence" value="ECO:0007669"/>
    <property type="project" value="UniProtKB-SubCell"/>
</dbReference>
<dbReference type="SUPFAM" id="SSF57667">
    <property type="entry name" value="beta-beta-alpha zinc fingers"/>
    <property type="match status" value="1"/>
</dbReference>
<evidence type="ECO:0000313" key="8">
    <source>
        <dbReference type="Proteomes" id="UP001501920"/>
    </source>
</evidence>
<dbReference type="Pfam" id="PF21549">
    <property type="entry name" value="PRDM2_PR"/>
    <property type="match status" value="1"/>
</dbReference>
<dbReference type="OrthoDB" id="9439903at2759"/>
<comment type="subcellular location">
    <subcellularLocation>
        <location evidence="1">Nucleus</location>
    </subcellularLocation>
</comment>
<dbReference type="PROSITE" id="PS00028">
    <property type="entry name" value="ZINC_FINGER_C2H2_1"/>
    <property type="match status" value="2"/>
</dbReference>
<feature type="region of interest" description="Disordered" evidence="4">
    <location>
        <begin position="232"/>
        <end position="258"/>
    </location>
</feature>
<dbReference type="InterPro" id="IPR001214">
    <property type="entry name" value="SET_dom"/>
</dbReference>
<dbReference type="GO" id="GO:0008270">
    <property type="term" value="F:zinc ion binding"/>
    <property type="evidence" value="ECO:0007669"/>
    <property type="project" value="UniProtKB-KW"/>
</dbReference>
<evidence type="ECO:0000256" key="3">
    <source>
        <dbReference type="PROSITE-ProRule" id="PRU00042"/>
    </source>
</evidence>
<dbReference type="PROSITE" id="PS50280">
    <property type="entry name" value="SET"/>
    <property type="match status" value="1"/>
</dbReference>